<protein>
    <submittedName>
        <fullName evidence="2">16838_t:CDS:1</fullName>
    </submittedName>
</protein>
<dbReference type="OrthoDB" id="8964506at2759"/>
<evidence type="ECO:0000313" key="2">
    <source>
        <dbReference type="EMBL" id="CAG8812500.1"/>
    </source>
</evidence>
<reference evidence="2" key="1">
    <citation type="submission" date="2021-06" db="EMBL/GenBank/DDBJ databases">
        <authorList>
            <person name="Kallberg Y."/>
            <person name="Tangrot J."/>
            <person name="Rosling A."/>
        </authorList>
    </citation>
    <scope>NUCLEOTIDE SEQUENCE</scope>
    <source>
        <strain evidence="2">FL966</strain>
    </source>
</reference>
<sequence>MTTKGCQDTNTNIRQQKDIKIPTPAYDSKRIPRYQHQHTNTNIQQQKDTKIPTSTYD</sequence>
<evidence type="ECO:0000313" key="3">
    <source>
        <dbReference type="Proteomes" id="UP000789759"/>
    </source>
</evidence>
<proteinExistence type="predicted"/>
<feature type="non-terminal residue" evidence="2">
    <location>
        <position position="57"/>
    </location>
</feature>
<dbReference type="Proteomes" id="UP000789759">
    <property type="component" value="Unassembled WGS sequence"/>
</dbReference>
<feature type="compositionally biased region" description="Low complexity" evidence="1">
    <location>
        <begin position="37"/>
        <end position="46"/>
    </location>
</feature>
<feature type="region of interest" description="Disordered" evidence="1">
    <location>
        <begin position="33"/>
        <end position="57"/>
    </location>
</feature>
<organism evidence="2 3">
    <name type="scientific">Cetraspora pellucida</name>
    <dbReference type="NCBI Taxonomy" id="1433469"/>
    <lineage>
        <taxon>Eukaryota</taxon>
        <taxon>Fungi</taxon>
        <taxon>Fungi incertae sedis</taxon>
        <taxon>Mucoromycota</taxon>
        <taxon>Glomeromycotina</taxon>
        <taxon>Glomeromycetes</taxon>
        <taxon>Diversisporales</taxon>
        <taxon>Gigasporaceae</taxon>
        <taxon>Cetraspora</taxon>
    </lineage>
</organism>
<accession>A0A9N9PE04</accession>
<comment type="caution">
    <text evidence="2">The sequence shown here is derived from an EMBL/GenBank/DDBJ whole genome shotgun (WGS) entry which is preliminary data.</text>
</comment>
<evidence type="ECO:0000256" key="1">
    <source>
        <dbReference type="SAM" id="MobiDB-lite"/>
    </source>
</evidence>
<gene>
    <name evidence="2" type="ORF">CPELLU_LOCUS18804</name>
</gene>
<dbReference type="AlphaFoldDB" id="A0A9N9PE04"/>
<name>A0A9N9PE04_9GLOM</name>
<keyword evidence="3" id="KW-1185">Reference proteome</keyword>
<dbReference type="EMBL" id="CAJVQA010039907">
    <property type="protein sequence ID" value="CAG8812500.1"/>
    <property type="molecule type" value="Genomic_DNA"/>
</dbReference>